<keyword evidence="1" id="KW-1133">Transmembrane helix</keyword>
<evidence type="ECO:0000313" key="2">
    <source>
        <dbReference type="EMBL" id="CAI2376516.1"/>
    </source>
</evidence>
<name>A0AAD1XPW8_EUPCR</name>
<reference evidence="2" key="1">
    <citation type="submission" date="2023-07" db="EMBL/GenBank/DDBJ databases">
        <authorList>
            <consortium name="AG Swart"/>
            <person name="Singh M."/>
            <person name="Singh A."/>
            <person name="Seah K."/>
            <person name="Emmerich C."/>
        </authorList>
    </citation>
    <scope>NUCLEOTIDE SEQUENCE</scope>
    <source>
        <strain evidence="2">DP1</strain>
    </source>
</reference>
<organism evidence="2 3">
    <name type="scientific">Euplotes crassus</name>
    <dbReference type="NCBI Taxonomy" id="5936"/>
    <lineage>
        <taxon>Eukaryota</taxon>
        <taxon>Sar</taxon>
        <taxon>Alveolata</taxon>
        <taxon>Ciliophora</taxon>
        <taxon>Intramacronucleata</taxon>
        <taxon>Spirotrichea</taxon>
        <taxon>Hypotrichia</taxon>
        <taxon>Euplotida</taxon>
        <taxon>Euplotidae</taxon>
        <taxon>Moneuplotes</taxon>
    </lineage>
</organism>
<sequence length="113" mass="13617">MMPKFSYSKVYYLRFGYLKFCLTFFFLQLRILCFYQLVRANVINYRHLVKVIMHFWCFILLSHFNTLSKTHRRSECILIRCTLFLILFQLGSKTLISLLGLPHIFLDALQSFC</sequence>
<evidence type="ECO:0000256" key="1">
    <source>
        <dbReference type="SAM" id="Phobius"/>
    </source>
</evidence>
<dbReference type="AlphaFoldDB" id="A0AAD1XPW8"/>
<feature type="transmembrane region" description="Helical" evidence="1">
    <location>
        <begin position="44"/>
        <end position="65"/>
    </location>
</feature>
<keyword evidence="3" id="KW-1185">Reference proteome</keyword>
<feature type="transmembrane region" description="Helical" evidence="1">
    <location>
        <begin position="20"/>
        <end position="38"/>
    </location>
</feature>
<feature type="transmembrane region" description="Helical" evidence="1">
    <location>
        <begin position="77"/>
        <end position="101"/>
    </location>
</feature>
<proteinExistence type="predicted"/>
<protein>
    <submittedName>
        <fullName evidence="2">Uncharacterized protein</fullName>
    </submittedName>
</protein>
<evidence type="ECO:0000313" key="3">
    <source>
        <dbReference type="Proteomes" id="UP001295684"/>
    </source>
</evidence>
<dbReference type="Proteomes" id="UP001295684">
    <property type="component" value="Unassembled WGS sequence"/>
</dbReference>
<comment type="caution">
    <text evidence="2">The sequence shown here is derived from an EMBL/GenBank/DDBJ whole genome shotgun (WGS) entry which is preliminary data.</text>
</comment>
<accession>A0AAD1XPW8</accession>
<keyword evidence="1" id="KW-0812">Transmembrane</keyword>
<keyword evidence="1" id="KW-0472">Membrane</keyword>
<dbReference type="EMBL" id="CAMPGE010018077">
    <property type="protein sequence ID" value="CAI2376516.1"/>
    <property type="molecule type" value="Genomic_DNA"/>
</dbReference>
<gene>
    <name evidence="2" type="ORF">ECRASSUSDP1_LOCUS17886</name>
</gene>